<evidence type="ECO:0000256" key="1">
    <source>
        <dbReference type="SAM" id="Coils"/>
    </source>
</evidence>
<dbReference type="InterPro" id="IPR050706">
    <property type="entry name" value="Cyclic-di-GMP_PDE-like"/>
</dbReference>
<organism evidence="5 6">
    <name type="scientific">Novosphingobium cyanobacteriorum</name>
    <dbReference type="NCBI Taxonomy" id="3024215"/>
    <lineage>
        <taxon>Bacteria</taxon>
        <taxon>Pseudomonadati</taxon>
        <taxon>Pseudomonadota</taxon>
        <taxon>Alphaproteobacteria</taxon>
        <taxon>Sphingomonadales</taxon>
        <taxon>Sphingomonadaceae</taxon>
        <taxon>Novosphingobium</taxon>
    </lineage>
</organism>
<dbReference type="InterPro" id="IPR035919">
    <property type="entry name" value="EAL_sf"/>
</dbReference>
<dbReference type="InterPro" id="IPR029787">
    <property type="entry name" value="Nucleotide_cyclase"/>
</dbReference>
<dbReference type="PANTHER" id="PTHR33121:SF71">
    <property type="entry name" value="OXYGEN SENSOR PROTEIN DOSP"/>
    <property type="match status" value="1"/>
</dbReference>
<feature type="transmembrane region" description="Helical" evidence="2">
    <location>
        <begin position="35"/>
        <end position="53"/>
    </location>
</feature>
<dbReference type="NCBIfam" id="TIGR00254">
    <property type="entry name" value="GGDEF"/>
    <property type="match status" value="1"/>
</dbReference>
<dbReference type="CDD" id="cd01949">
    <property type="entry name" value="GGDEF"/>
    <property type="match status" value="1"/>
</dbReference>
<accession>A0ABT6CDF7</accession>
<dbReference type="PROSITE" id="PS50887">
    <property type="entry name" value="GGDEF"/>
    <property type="match status" value="1"/>
</dbReference>
<reference evidence="5 6" key="1">
    <citation type="submission" date="2023-03" db="EMBL/GenBank/DDBJ databases">
        <title>Novosphingobium cyanobacteriorum sp. nov., isolated from a eutrophic reservoir during the Microcystis bloom period.</title>
        <authorList>
            <person name="Kang M."/>
            <person name="Le V."/>
            <person name="Ko S.-R."/>
            <person name="Lee S.-A."/>
            <person name="Ahn C.-Y."/>
        </authorList>
    </citation>
    <scope>NUCLEOTIDE SEQUENCE [LARGE SCALE GENOMIC DNA]</scope>
    <source>
        <strain evidence="5 6">HBC54</strain>
    </source>
</reference>
<keyword evidence="2" id="KW-0812">Transmembrane</keyword>
<dbReference type="RefSeq" id="WP_277275115.1">
    <property type="nucleotide sequence ID" value="NZ_JAROCY010000002.1"/>
</dbReference>
<feature type="transmembrane region" description="Helical" evidence="2">
    <location>
        <begin position="99"/>
        <end position="117"/>
    </location>
</feature>
<dbReference type="InterPro" id="IPR000160">
    <property type="entry name" value="GGDEF_dom"/>
</dbReference>
<protein>
    <submittedName>
        <fullName evidence="5">EAL domain-containing protein</fullName>
    </submittedName>
</protein>
<dbReference type="EMBL" id="JAROCY010000002">
    <property type="protein sequence ID" value="MDF8331961.1"/>
    <property type="molecule type" value="Genomic_DNA"/>
</dbReference>
<keyword evidence="2" id="KW-1133">Transmembrane helix</keyword>
<dbReference type="CDD" id="cd01948">
    <property type="entry name" value="EAL"/>
    <property type="match status" value="1"/>
</dbReference>
<dbReference type="PROSITE" id="PS50883">
    <property type="entry name" value="EAL"/>
    <property type="match status" value="1"/>
</dbReference>
<feature type="transmembrane region" description="Helical" evidence="2">
    <location>
        <begin position="74"/>
        <end position="93"/>
    </location>
</feature>
<dbReference type="Proteomes" id="UP001222770">
    <property type="component" value="Unassembled WGS sequence"/>
</dbReference>
<dbReference type="SUPFAM" id="SSF141868">
    <property type="entry name" value="EAL domain-like"/>
    <property type="match status" value="1"/>
</dbReference>
<proteinExistence type="predicted"/>
<keyword evidence="6" id="KW-1185">Reference proteome</keyword>
<keyword evidence="2" id="KW-0472">Membrane</keyword>
<dbReference type="Pfam" id="PF00563">
    <property type="entry name" value="EAL"/>
    <property type="match status" value="1"/>
</dbReference>
<dbReference type="PANTHER" id="PTHR33121">
    <property type="entry name" value="CYCLIC DI-GMP PHOSPHODIESTERASE PDEF"/>
    <property type="match status" value="1"/>
</dbReference>
<dbReference type="InterPro" id="IPR043128">
    <property type="entry name" value="Rev_trsase/Diguanyl_cyclase"/>
</dbReference>
<evidence type="ECO:0000259" key="4">
    <source>
        <dbReference type="PROSITE" id="PS50887"/>
    </source>
</evidence>
<feature type="transmembrane region" description="Helical" evidence="2">
    <location>
        <begin position="124"/>
        <end position="141"/>
    </location>
</feature>
<evidence type="ECO:0000256" key="2">
    <source>
        <dbReference type="SAM" id="Phobius"/>
    </source>
</evidence>
<name>A0ABT6CDF7_9SPHN</name>
<feature type="domain" description="EAL" evidence="3">
    <location>
        <begin position="365"/>
        <end position="618"/>
    </location>
</feature>
<dbReference type="SMART" id="SM00267">
    <property type="entry name" value="GGDEF"/>
    <property type="match status" value="1"/>
</dbReference>
<feature type="domain" description="GGDEF" evidence="4">
    <location>
        <begin position="229"/>
        <end position="360"/>
    </location>
</feature>
<dbReference type="InterPro" id="IPR001633">
    <property type="entry name" value="EAL_dom"/>
</dbReference>
<feature type="transmembrane region" description="Helical" evidence="2">
    <location>
        <begin position="12"/>
        <end position="29"/>
    </location>
</feature>
<evidence type="ECO:0000259" key="3">
    <source>
        <dbReference type="PROSITE" id="PS50883"/>
    </source>
</evidence>
<dbReference type="SMART" id="SM00052">
    <property type="entry name" value="EAL"/>
    <property type="match status" value="1"/>
</dbReference>
<dbReference type="Gene3D" id="3.20.20.450">
    <property type="entry name" value="EAL domain"/>
    <property type="match status" value="1"/>
</dbReference>
<comment type="caution">
    <text evidence="5">The sequence shown here is derived from an EMBL/GenBank/DDBJ whole genome shotgun (WGS) entry which is preliminary data.</text>
</comment>
<gene>
    <name evidence="5" type="ORF">POM99_01995</name>
</gene>
<dbReference type="Pfam" id="PF00990">
    <property type="entry name" value="GGDEF"/>
    <property type="match status" value="1"/>
</dbReference>
<sequence length="623" mass="68072">MNLRRQLPPMYFLLATSAALLAFTHFAYAPAWLCVYIPVVLITLALIRLVAWLRPLREEISAEHASRMLRRTEFFASLMSVGFVTWALMLDGYGGAYEHGHIGVFVAVTVMGCIFCLTYLPRAAYAVFIIVLGTFLIYCMASGQPAIMAMGANIALVGLVVLKVLRDSYASFVGLEESRGALEAERAQAQRLSEDNARLAHSDPLTHLPNRRYFFSRLDSMLARDRDRAPFSIGVLDLDRFKPINDTHGHAQGDRLLQAIGDRLRGACGPEVTIARLGGDEFGLIVEGPLDLAESIGQSLCELVQLPVQIGDVTVSVGCSGGLAAWPDAGTTAHALFDRADFALYHAKKARRGTMVRFSAELEQMIRSEQALESALQVADLSKELTLAYQPIVATRSMAPAGVEALARWVSPLMGPVPAEMLFATAERLGMARAVTLSLFDRVLADFDRLPSTMRVSFNLAAPDIADPDTVTALLDRIERTGVRARRLVFEITESSLIADFDSAREALGRLRASGAQIALDDFGTGYSSLSSLHMLPIDIVKIDRSFAVRLDDSVGRRLVGAIRNLARSLSLECVFEGIETEMQLMEATLAGFHYAQGYYIARPAPLDEILEAQLPLNEASAA</sequence>
<evidence type="ECO:0000313" key="6">
    <source>
        <dbReference type="Proteomes" id="UP001222770"/>
    </source>
</evidence>
<dbReference type="Gene3D" id="3.30.70.270">
    <property type="match status" value="1"/>
</dbReference>
<feature type="coiled-coil region" evidence="1">
    <location>
        <begin position="175"/>
        <end position="202"/>
    </location>
</feature>
<keyword evidence="1" id="KW-0175">Coiled coil</keyword>
<evidence type="ECO:0000313" key="5">
    <source>
        <dbReference type="EMBL" id="MDF8331961.1"/>
    </source>
</evidence>
<dbReference type="SUPFAM" id="SSF55073">
    <property type="entry name" value="Nucleotide cyclase"/>
    <property type="match status" value="1"/>
</dbReference>